<dbReference type="GO" id="GO:0019432">
    <property type="term" value="P:triglyceride biosynthetic process"/>
    <property type="evidence" value="ECO:0007669"/>
    <property type="project" value="TreeGrafter"/>
</dbReference>
<organism evidence="11 12">
    <name type="scientific">Cinnamomum micranthum f. kanehirae</name>
    <dbReference type="NCBI Taxonomy" id="337451"/>
    <lineage>
        <taxon>Eukaryota</taxon>
        <taxon>Viridiplantae</taxon>
        <taxon>Streptophyta</taxon>
        <taxon>Embryophyta</taxon>
        <taxon>Tracheophyta</taxon>
        <taxon>Spermatophyta</taxon>
        <taxon>Magnoliopsida</taxon>
        <taxon>Magnoliidae</taxon>
        <taxon>Laurales</taxon>
        <taxon>Lauraceae</taxon>
        <taxon>Cinnamomum</taxon>
    </lineage>
</organism>
<accession>A0A3S3NPP6</accession>
<dbReference type="GO" id="GO:0005789">
    <property type="term" value="C:endoplasmic reticulum membrane"/>
    <property type="evidence" value="ECO:0007669"/>
    <property type="project" value="UniProtKB-SubCell"/>
</dbReference>
<keyword evidence="8" id="KW-0443">Lipid metabolism</keyword>
<dbReference type="EMBL" id="QPKB01000001">
    <property type="protein sequence ID" value="RWR72756.1"/>
    <property type="molecule type" value="Genomic_DNA"/>
</dbReference>
<keyword evidence="12" id="KW-1185">Reference proteome</keyword>
<evidence type="ECO:0000313" key="12">
    <source>
        <dbReference type="Proteomes" id="UP000283530"/>
    </source>
</evidence>
<dbReference type="AlphaFoldDB" id="A0A3S3NPP6"/>
<evidence type="ECO:0000256" key="8">
    <source>
        <dbReference type="ARBA" id="ARBA00023098"/>
    </source>
</evidence>
<keyword evidence="9" id="KW-0472">Membrane</keyword>
<dbReference type="GO" id="GO:0004144">
    <property type="term" value="F:diacylglycerol O-acyltransferase activity"/>
    <property type="evidence" value="ECO:0007669"/>
    <property type="project" value="UniProtKB-ARBA"/>
</dbReference>
<dbReference type="Proteomes" id="UP000283530">
    <property type="component" value="Unassembled WGS sequence"/>
</dbReference>
<gene>
    <name evidence="11" type="ORF">CKAN_00099600</name>
</gene>
<comment type="caution">
    <text evidence="11">The sequence shown here is derived from an EMBL/GenBank/DDBJ whole genome shotgun (WGS) entry which is preliminary data.</text>
</comment>
<evidence type="ECO:0000256" key="10">
    <source>
        <dbReference type="ARBA" id="ARBA00023315"/>
    </source>
</evidence>
<reference evidence="11 12" key="1">
    <citation type="journal article" date="2019" name="Nat. Plants">
        <title>Stout camphor tree genome fills gaps in understanding of flowering plant genome evolution.</title>
        <authorList>
            <person name="Chaw S.M."/>
            <person name="Liu Y.C."/>
            <person name="Wu Y.W."/>
            <person name="Wang H.Y."/>
            <person name="Lin C.I."/>
            <person name="Wu C.S."/>
            <person name="Ke H.M."/>
            <person name="Chang L.Y."/>
            <person name="Hsu C.Y."/>
            <person name="Yang H.T."/>
            <person name="Sudianto E."/>
            <person name="Hsu M.H."/>
            <person name="Wu K.P."/>
            <person name="Wang L.N."/>
            <person name="Leebens-Mack J.H."/>
            <person name="Tsai I.J."/>
        </authorList>
    </citation>
    <scope>NUCLEOTIDE SEQUENCE [LARGE SCALE GENOMIC DNA]</scope>
    <source>
        <strain evidence="12">cv. Chaw 1501</strain>
        <tissue evidence="11">Young leaves</tissue>
    </source>
</reference>
<comment type="similarity">
    <text evidence="2">Belongs to the diacylglycerol acyltransferase family.</text>
</comment>
<evidence type="ECO:0000256" key="7">
    <source>
        <dbReference type="ARBA" id="ARBA00022989"/>
    </source>
</evidence>
<sequence>MSGAWASAHHKFLRIPEFTWGDRPGPYGDNLGLPLVGMDCLGFLLDIELVSVLELLGFSVFSISTSMQVDIHCNGFFHTNSEASIWTWLGLVPVTRKNFVSYLAAGYSCIIVPGSTREIFHMEHDSDIGDRIILERCGNLDTQPYFTEETEEGQTFQTFESIDEPEWDAGDGFGAVAFLKARKGFVRIAMEMGRPLVPVFCYGEVRCSYCSCNQTCPWDDDFIFGCTHSRMIKKYLTFLQFCKVQRNVYKWWKPSGKLVAKIPRIIEFPPIIFWGTFG</sequence>
<dbReference type="STRING" id="337451.A0A3S3NPP6"/>
<evidence type="ECO:0000256" key="5">
    <source>
        <dbReference type="ARBA" id="ARBA00022692"/>
    </source>
</evidence>
<dbReference type="PANTHER" id="PTHR12317:SF63">
    <property type="entry name" value="DIACYLGLYCEROL O-ACYLTRANSFERASE 2"/>
    <property type="match status" value="1"/>
</dbReference>
<keyword evidence="7" id="KW-1133">Transmembrane helix</keyword>
<evidence type="ECO:0000313" key="11">
    <source>
        <dbReference type="EMBL" id="RWR72756.1"/>
    </source>
</evidence>
<dbReference type="PANTHER" id="PTHR12317">
    <property type="entry name" value="DIACYLGLYCEROL O-ACYLTRANSFERASE"/>
    <property type="match status" value="1"/>
</dbReference>
<keyword evidence="6" id="KW-0256">Endoplasmic reticulum</keyword>
<evidence type="ECO:0000256" key="2">
    <source>
        <dbReference type="ARBA" id="ARBA00005420"/>
    </source>
</evidence>
<keyword evidence="5" id="KW-0812">Transmembrane</keyword>
<keyword evidence="10 11" id="KW-0012">Acyltransferase</keyword>
<evidence type="ECO:0000256" key="1">
    <source>
        <dbReference type="ARBA" id="ARBA00004477"/>
    </source>
</evidence>
<keyword evidence="4 11" id="KW-0808">Transferase</keyword>
<dbReference type="Pfam" id="PF03982">
    <property type="entry name" value="DAGAT"/>
    <property type="match status" value="1"/>
</dbReference>
<evidence type="ECO:0000256" key="6">
    <source>
        <dbReference type="ARBA" id="ARBA00022824"/>
    </source>
</evidence>
<protein>
    <submittedName>
        <fullName evidence="11">Diacylglycerol O-acyltransferase 2</fullName>
    </submittedName>
</protein>
<name>A0A3S3NPP6_9MAGN</name>
<proteinExistence type="inferred from homology"/>
<dbReference type="OrthoDB" id="264532at2759"/>
<keyword evidence="3" id="KW-0444">Lipid biosynthesis</keyword>
<evidence type="ECO:0000256" key="9">
    <source>
        <dbReference type="ARBA" id="ARBA00023136"/>
    </source>
</evidence>
<comment type="subcellular location">
    <subcellularLocation>
        <location evidence="1">Endoplasmic reticulum membrane</location>
        <topology evidence="1">Multi-pass membrane protein</topology>
    </subcellularLocation>
</comment>
<evidence type="ECO:0000256" key="4">
    <source>
        <dbReference type="ARBA" id="ARBA00022679"/>
    </source>
</evidence>
<evidence type="ECO:0000256" key="3">
    <source>
        <dbReference type="ARBA" id="ARBA00022516"/>
    </source>
</evidence>
<dbReference type="InterPro" id="IPR007130">
    <property type="entry name" value="DAGAT"/>
</dbReference>